<evidence type="ECO:0000313" key="3">
    <source>
        <dbReference type="Proteomes" id="UP000317178"/>
    </source>
</evidence>
<evidence type="ECO:0008006" key="4">
    <source>
        <dbReference type="Google" id="ProtNLM"/>
    </source>
</evidence>
<evidence type="ECO:0000256" key="1">
    <source>
        <dbReference type="SAM" id="Phobius"/>
    </source>
</evidence>
<keyword evidence="3" id="KW-1185">Reference proteome</keyword>
<accession>A0A518CJD3</accession>
<sequence>MRVNLYLSGEPHTVTARTANIIAMICGTISIIAITYALYKLGSEAIAAFSDTDASFAPTLTAAATIVVSVISVVVARHLENKANIRKEIREKKVPVYEDLICFMFKVLMAPKTGKKIPEAEIITFMSDFHQRSIVWASDEVLNAWIRFRGASAGDNNKEDSSSMFAYEELLRTIRADLGHKNENLEKGKLLSLFVNDIAKYLDKDGK</sequence>
<keyword evidence="1" id="KW-0812">Transmembrane</keyword>
<dbReference type="KEGG" id="plon:Pla110_10280"/>
<gene>
    <name evidence="2" type="ORF">Pla110_10280</name>
</gene>
<evidence type="ECO:0000313" key="2">
    <source>
        <dbReference type="EMBL" id="QDU79320.1"/>
    </source>
</evidence>
<keyword evidence="1" id="KW-0472">Membrane</keyword>
<organism evidence="2 3">
    <name type="scientific">Polystyrenella longa</name>
    <dbReference type="NCBI Taxonomy" id="2528007"/>
    <lineage>
        <taxon>Bacteria</taxon>
        <taxon>Pseudomonadati</taxon>
        <taxon>Planctomycetota</taxon>
        <taxon>Planctomycetia</taxon>
        <taxon>Planctomycetales</taxon>
        <taxon>Planctomycetaceae</taxon>
        <taxon>Polystyrenella</taxon>
    </lineage>
</organism>
<dbReference type="EMBL" id="CP036281">
    <property type="protein sequence ID" value="QDU79320.1"/>
    <property type="molecule type" value="Genomic_DNA"/>
</dbReference>
<dbReference type="Proteomes" id="UP000317178">
    <property type="component" value="Chromosome"/>
</dbReference>
<proteinExistence type="predicted"/>
<name>A0A518CJD3_9PLAN</name>
<dbReference type="AlphaFoldDB" id="A0A518CJD3"/>
<keyword evidence="1" id="KW-1133">Transmembrane helix</keyword>
<protein>
    <recommendedName>
        <fullName evidence="4">DUF4760 domain-containing protein</fullName>
    </recommendedName>
</protein>
<feature type="transmembrane region" description="Helical" evidence="1">
    <location>
        <begin position="59"/>
        <end position="79"/>
    </location>
</feature>
<reference evidence="2 3" key="1">
    <citation type="submission" date="2019-02" db="EMBL/GenBank/DDBJ databases">
        <title>Deep-cultivation of Planctomycetes and their phenomic and genomic characterization uncovers novel biology.</title>
        <authorList>
            <person name="Wiegand S."/>
            <person name="Jogler M."/>
            <person name="Boedeker C."/>
            <person name="Pinto D."/>
            <person name="Vollmers J."/>
            <person name="Rivas-Marin E."/>
            <person name="Kohn T."/>
            <person name="Peeters S.H."/>
            <person name="Heuer A."/>
            <person name="Rast P."/>
            <person name="Oberbeckmann S."/>
            <person name="Bunk B."/>
            <person name="Jeske O."/>
            <person name="Meyerdierks A."/>
            <person name="Storesund J.E."/>
            <person name="Kallscheuer N."/>
            <person name="Luecker S."/>
            <person name="Lage O.M."/>
            <person name="Pohl T."/>
            <person name="Merkel B.J."/>
            <person name="Hornburger P."/>
            <person name="Mueller R.-W."/>
            <person name="Bruemmer F."/>
            <person name="Labrenz M."/>
            <person name="Spormann A.M."/>
            <person name="Op den Camp H."/>
            <person name="Overmann J."/>
            <person name="Amann R."/>
            <person name="Jetten M.S.M."/>
            <person name="Mascher T."/>
            <person name="Medema M.H."/>
            <person name="Devos D.P."/>
            <person name="Kaster A.-K."/>
            <person name="Ovreas L."/>
            <person name="Rohde M."/>
            <person name="Galperin M.Y."/>
            <person name="Jogler C."/>
        </authorList>
    </citation>
    <scope>NUCLEOTIDE SEQUENCE [LARGE SCALE GENOMIC DNA]</scope>
    <source>
        <strain evidence="2 3">Pla110</strain>
    </source>
</reference>
<feature type="transmembrane region" description="Helical" evidence="1">
    <location>
        <begin position="21"/>
        <end position="39"/>
    </location>
</feature>